<feature type="region of interest" description="Disordered" evidence="6">
    <location>
        <begin position="73"/>
        <end position="100"/>
    </location>
</feature>
<dbReference type="Gene3D" id="3.30.160.60">
    <property type="entry name" value="Classic Zinc Finger"/>
    <property type="match status" value="2"/>
</dbReference>
<feature type="domain" description="C2H2-type" evidence="7">
    <location>
        <begin position="100"/>
        <end position="129"/>
    </location>
</feature>
<dbReference type="SMART" id="SM00355">
    <property type="entry name" value="ZnF_C2H2"/>
    <property type="match status" value="2"/>
</dbReference>
<evidence type="ECO:0000256" key="5">
    <source>
        <dbReference type="PROSITE-ProRule" id="PRU00042"/>
    </source>
</evidence>
<keyword evidence="8" id="KW-0238">DNA-binding</keyword>
<dbReference type="PANTHER" id="PTHR19818">
    <property type="entry name" value="ZINC FINGER PROTEIN ZIC AND GLI"/>
    <property type="match status" value="1"/>
</dbReference>
<accession>A0ABR3RWM4</accession>
<dbReference type="PROSITE" id="PS50157">
    <property type="entry name" value="ZINC_FINGER_C2H2_2"/>
    <property type="match status" value="2"/>
</dbReference>
<keyword evidence="3 5" id="KW-0863">Zinc-finger</keyword>
<feature type="domain" description="C2H2-type" evidence="7">
    <location>
        <begin position="130"/>
        <end position="160"/>
    </location>
</feature>
<dbReference type="Proteomes" id="UP001521222">
    <property type="component" value="Unassembled WGS sequence"/>
</dbReference>
<evidence type="ECO:0000259" key="7">
    <source>
        <dbReference type="PROSITE" id="PS50157"/>
    </source>
</evidence>
<name>A0ABR3RWM4_9PLEO</name>
<protein>
    <submittedName>
        <fullName evidence="8">DNA-binding transcription factor</fullName>
    </submittedName>
</protein>
<evidence type="ECO:0000256" key="6">
    <source>
        <dbReference type="SAM" id="MobiDB-lite"/>
    </source>
</evidence>
<feature type="compositionally biased region" description="Polar residues" evidence="6">
    <location>
        <begin position="1"/>
        <end position="10"/>
    </location>
</feature>
<dbReference type="SUPFAM" id="SSF57667">
    <property type="entry name" value="beta-beta-alpha zinc fingers"/>
    <property type="match status" value="1"/>
</dbReference>
<gene>
    <name evidence="8" type="primary">AZF1</name>
    <name evidence="8" type="ORF">SLS59_001998</name>
</gene>
<keyword evidence="1" id="KW-0479">Metal-binding</keyword>
<proteinExistence type="predicted"/>
<keyword evidence="9" id="KW-1185">Reference proteome</keyword>
<evidence type="ECO:0000256" key="3">
    <source>
        <dbReference type="ARBA" id="ARBA00022771"/>
    </source>
</evidence>
<comment type="caution">
    <text evidence="8">The sequence shown here is derived from an EMBL/GenBank/DDBJ whole genome shotgun (WGS) entry which is preliminary data.</text>
</comment>
<reference evidence="8 9" key="1">
    <citation type="submission" date="2024-02" db="EMBL/GenBank/DDBJ databases">
        <title>De novo assembly and annotation of 12 fungi associated with fruit tree decline syndrome in Ontario, Canada.</title>
        <authorList>
            <person name="Sulman M."/>
            <person name="Ellouze W."/>
            <person name="Ilyukhin E."/>
        </authorList>
    </citation>
    <scope>NUCLEOTIDE SEQUENCE [LARGE SCALE GENOMIC DNA]</scope>
    <source>
        <strain evidence="8 9">M97-236</strain>
    </source>
</reference>
<dbReference type="InterPro" id="IPR013087">
    <property type="entry name" value="Znf_C2H2_type"/>
</dbReference>
<dbReference type="GO" id="GO:0003677">
    <property type="term" value="F:DNA binding"/>
    <property type="evidence" value="ECO:0007669"/>
    <property type="project" value="UniProtKB-KW"/>
</dbReference>
<evidence type="ECO:0000256" key="2">
    <source>
        <dbReference type="ARBA" id="ARBA00022737"/>
    </source>
</evidence>
<keyword evidence="4" id="KW-0862">Zinc</keyword>
<dbReference type="EMBL" id="JAKIXB020000005">
    <property type="protein sequence ID" value="KAL1608807.1"/>
    <property type="molecule type" value="Genomic_DNA"/>
</dbReference>
<feature type="region of interest" description="Disordered" evidence="6">
    <location>
        <begin position="230"/>
        <end position="268"/>
    </location>
</feature>
<dbReference type="Pfam" id="PF00096">
    <property type="entry name" value="zf-C2H2"/>
    <property type="match status" value="2"/>
</dbReference>
<feature type="region of interest" description="Disordered" evidence="6">
    <location>
        <begin position="1"/>
        <end position="59"/>
    </location>
</feature>
<keyword evidence="2" id="KW-0677">Repeat</keyword>
<dbReference type="PANTHER" id="PTHR19818:SF139">
    <property type="entry name" value="PAIR-RULE PROTEIN ODD-PAIRED"/>
    <property type="match status" value="1"/>
</dbReference>
<feature type="compositionally biased region" description="Polar residues" evidence="6">
    <location>
        <begin position="23"/>
        <end position="38"/>
    </location>
</feature>
<sequence length="292" mass="32597">MVHQMPTVQETHGAFAVDRHVSKSATASPLQSSPSYHGSSFGAELERSRSEPAEGNGVNFATDVDTLMKAIQAKQPDSPQPRQPSKEEDIRPSQKPRKRYQCNMPGCDKSFYQKTHLEIHVRAHTGAKPFVCKASGCGQRFSQLGNLKSHQNKFHAATLRFLTQKFATISPDDWVSEDDKQLWEYFASLYKNSNKGIKGRGKDRRISAVSSSSALHSTYVPLQMPSMDRNFSTYHQHGSDRSSRGSSLSSDATCATHPRSDSSYDYTGSMHTGYLPQGTGYDDMVFPERKMY</sequence>
<dbReference type="InterPro" id="IPR036236">
    <property type="entry name" value="Znf_C2H2_sf"/>
</dbReference>
<dbReference type="InterPro" id="IPR050329">
    <property type="entry name" value="GLI_C2H2-zinc-finger"/>
</dbReference>
<evidence type="ECO:0000256" key="1">
    <source>
        <dbReference type="ARBA" id="ARBA00022723"/>
    </source>
</evidence>
<evidence type="ECO:0000313" key="9">
    <source>
        <dbReference type="Proteomes" id="UP001521222"/>
    </source>
</evidence>
<dbReference type="PROSITE" id="PS00028">
    <property type="entry name" value="ZINC_FINGER_C2H2_1"/>
    <property type="match status" value="2"/>
</dbReference>
<evidence type="ECO:0000313" key="8">
    <source>
        <dbReference type="EMBL" id="KAL1608807.1"/>
    </source>
</evidence>
<organism evidence="8 9">
    <name type="scientific">Nothophoma quercina</name>
    <dbReference type="NCBI Taxonomy" id="749835"/>
    <lineage>
        <taxon>Eukaryota</taxon>
        <taxon>Fungi</taxon>
        <taxon>Dikarya</taxon>
        <taxon>Ascomycota</taxon>
        <taxon>Pezizomycotina</taxon>
        <taxon>Dothideomycetes</taxon>
        <taxon>Pleosporomycetidae</taxon>
        <taxon>Pleosporales</taxon>
        <taxon>Pleosporineae</taxon>
        <taxon>Didymellaceae</taxon>
        <taxon>Nothophoma</taxon>
    </lineage>
</organism>
<evidence type="ECO:0000256" key="4">
    <source>
        <dbReference type="ARBA" id="ARBA00022833"/>
    </source>
</evidence>